<evidence type="ECO:0008006" key="3">
    <source>
        <dbReference type="Google" id="ProtNLM"/>
    </source>
</evidence>
<name>A0ABQ1V735_9BACT</name>
<dbReference type="Proteomes" id="UP000647339">
    <property type="component" value="Unassembled WGS sequence"/>
</dbReference>
<organism evidence="1 2">
    <name type="scientific">Echinicola rosea</name>
    <dbReference type="NCBI Taxonomy" id="1807691"/>
    <lineage>
        <taxon>Bacteria</taxon>
        <taxon>Pseudomonadati</taxon>
        <taxon>Bacteroidota</taxon>
        <taxon>Cytophagia</taxon>
        <taxon>Cytophagales</taxon>
        <taxon>Cyclobacteriaceae</taxon>
        <taxon>Echinicola</taxon>
    </lineage>
</organism>
<protein>
    <recommendedName>
        <fullName evidence="3">DUF3253 domain-containing protein</fullName>
    </recommendedName>
</protein>
<evidence type="ECO:0000313" key="2">
    <source>
        <dbReference type="Proteomes" id="UP000647339"/>
    </source>
</evidence>
<reference evidence="2" key="1">
    <citation type="journal article" date="2019" name="Int. J. Syst. Evol. Microbiol.">
        <title>The Global Catalogue of Microorganisms (GCM) 10K type strain sequencing project: providing services to taxonomists for standard genome sequencing and annotation.</title>
        <authorList>
            <consortium name="The Broad Institute Genomics Platform"/>
            <consortium name="The Broad Institute Genome Sequencing Center for Infectious Disease"/>
            <person name="Wu L."/>
            <person name="Ma J."/>
        </authorList>
    </citation>
    <scope>NUCLEOTIDE SEQUENCE [LARGE SCALE GENOMIC DNA]</scope>
    <source>
        <strain evidence="2">CGMCC 1.15407</strain>
    </source>
</reference>
<proteinExistence type="predicted"/>
<dbReference type="EMBL" id="BMIU01000015">
    <property type="protein sequence ID" value="GGF38951.1"/>
    <property type="molecule type" value="Genomic_DNA"/>
</dbReference>
<sequence length="70" mass="8053">MNGLMDNILEIAILEMGRQKGDQVFSCEEVVQWLYPQDWRHFTTEILDTAKSLNENGKIILSETGEIKVL</sequence>
<comment type="caution">
    <text evidence="1">The sequence shown here is derived from an EMBL/GenBank/DDBJ whole genome shotgun (WGS) entry which is preliminary data.</text>
</comment>
<dbReference type="InterPro" id="IPR036388">
    <property type="entry name" value="WH-like_DNA-bd_sf"/>
</dbReference>
<keyword evidence="2" id="KW-1185">Reference proteome</keyword>
<dbReference type="Gene3D" id="1.10.10.10">
    <property type="entry name" value="Winged helix-like DNA-binding domain superfamily/Winged helix DNA-binding domain"/>
    <property type="match status" value="1"/>
</dbReference>
<accession>A0ABQ1V735</accession>
<evidence type="ECO:0000313" key="1">
    <source>
        <dbReference type="EMBL" id="GGF38951.1"/>
    </source>
</evidence>
<gene>
    <name evidence="1" type="ORF">GCM10011339_29370</name>
</gene>